<protein>
    <recommendedName>
        <fullName evidence="1">Reverse transcriptase domain-containing protein</fullName>
    </recommendedName>
</protein>
<dbReference type="Proteomes" id="UP001280121">
    <property type="component" value="Unassembled WGS sequence"/>
</dbReference>
<dbReference type="PANTHER" id="PTHR33116">
    <property type="entry name" value="REVERSE TRANSCRIPTASE ZINC-BINDING DOMAIN-CONTAINING PROTEIN-RELATED-RELATED"/>
    <property type="match status" value="1"/>
</dbReference>
<gene>
    <name evidence="2" type="ORF">Ddye_024153</name>
</gene>
<feature type="domain" description="Reverse transcriptase" evidence="1">
    <location>
        <begin position="1"/>
        <end position="173"/>
    </location>
</feature>
<name>A0AAD9WU63_9ROSI</name>
<evidence type="ECO:0000259" key="1">
    <source>
        <dbReference type="PROSITE" id="PS50878"/>
    </source>
</evidence>
<dbReference type="Pfam" id="PF00078">
    <property type="entry name" value="RVT_1"/>
    <property type="match status" value="1"/>
</dbReference>
<accession>A0AAD9WU63</accession>
<keyword evidence="3" id="KW-1185">Reference proteome</keyword>
<evidence type="ECO:0000313" key="3">
    <source>
        <dbReference type="Proteomes" id="UP001280121"/>
    </source>
</evidence>
<evidence type="ECO:0000313" key="2">
    <source>
        <dbReference type="EMBL" id="KAK2642390.1"/>
    </source>
</evidence>
<dbReference type="SUPFAM" id="SSF56672">
    <property type="entry name" value="DNA/RNA polymerases"/>
    <property type="match status" value="1"/>
</dbReference>
<dbReference type="AlphaFoldDB" id="A0AAD9WU63"/>
<dbReference type="InterPro" id="IPR000477">
    <property type="entry name" value="RT_dom"/>
</dbReference>
<dbReference type="InterPro" id="IPR043502">
    <property type="entry name" value="DNA/RNA_pol_sf"/>
</dbReference>
<reference evidence="2" key="1">
    <citation type="journal article" date="2023" name="Plant J.">
        <title>Genome sequences and population genomics provide insights into the demographic history, inbreeding, and mutation load of two 'living fossil' tree species of Dipteronia.</title>
        <authorList>
            <person name="Feng Y."/>
            <person name="Comes H.P."/>
            <person name="Chen J."/>
            <person name="Zhu S."/>
            <person name="Lu R."/>
            <person name="Zhang X."/>
            <person name="Li P."/>
            <person name="Qiu J."/>
            <person name="Olsen K.M."/>
            <person name="Qiu Y."/>
        </authorList>
    </citation>
    <scope>NUCLEOTIDE SEQUENCE</scope>
    <source>
        <strain evidence="2">KIB01</strain>
    </source>
</reference>
<organism evidence="2 3">
    <name type="scientific">Dipteronia dyeriana</name>
    <dbReference type="NCBI Taxonomy" id="168575"/>
    <lineage>
        <taxon>Eukaryota</taxon>
        <taxon>Viridiplantae</taxon>
        <taxon>Streptophyta</taxon>
        <taxon>Embryophyta</taxon>
        <taxon>Tracheophyta</taxon>
        <taxon>Spermatophyta</taxon>
        <taxon>Magnoliopsida</taxon>
        <taxon>eudicotyledons</taxon>
        <taxon>Gunneridae</taxon>
        <taxon>Pentapetalae</taxon>
        <taxon>rosids</taxon>
        <taxon>malvids</taxon>
        <taxon>Sapindales</taxon>
        <taxon>Sapindaceae</taxon>
        <taxon>Hippocastanoideae</taxon>
        <taxon>Acereae</taxon>
        <taxon>Dipteronia</taxon>
    </lineage>
</organism>
<proteinExistence type="predicted"/>
<comment type="caution">
    <text evidence="2">The sequence shown here is derived from an EMBL/GenBank/DDBJ whole genome shotgun (WGS) entry which is preliminary data.</text>
</comment>
<dbReference type="EMBL" id="JANJYI010000007">
    <property type="protein sequence ID" value="KAK2642390.1"/>
    <property type="molecule type" value="Genomic_DNA"/>
</dbReference>
<dbReference type="PANTHER" id="PTHR33116:SF86">
    <property type="entry name" value="REVERSE TRANSCRIPTASE DOMAIN-CONTAINING PROTEIN"/>
    <property type="match status" value="1"/>
</dbReference>
<sequence length="337" mass="38685">MAIKLDMSKVYDRVEWVFIEQMVRKLGFFERWINLIIRRVSSISYSFMLNGSIYGLINPSRGLCQGDPLSPYMFLLCVEGFSSLVSQAVNSGEFLGFQCSRDGPTISHLFFVDDSLLFAQAMVSNCVSIRRILDAYARALGHIINFDKSAMCVSLSIPSQECDRLAAIIGFEVVDFHERYLGLPYFTRRKKKEIFDVITGRIWDKIRGWRDKFLSVGGKEVLIKAVIQSVPTYSMSLFQLPKCLLQETYRLSARFWWGSNCQSRKIHWCTWSRLCEAKEKGGLGFRDLEIFNKVVLANQCWCLMNNGNSLVARVLKVCYFPNDNFIDAEVKSTTSFI</sequence>
<dbReference type="PROSITE" id="PS50878">
    <property type="entry name" value="RT_POL"/>
    <property type="match status" value="1"/>
</dbReference>